<dbReference type="Proteomes" id="UP000177090">
    <property type="component" value="Unassembled WGS sequence"/>
</dbReference>
<organism evidence="2 3">
    <name type="scientific">Candidatus Vogelbacteria bacterium RIFOXYD1_FULL_51_18</name>
    <dbReference type="NCBI Taxonomy" id="1802440"/>
    <lineage>
        <taxon>Bacteria</taxon>
        <taxon>Candidatus Vogeliibacteriota</taxon>
    </lineage>
</organism>
<gene>
    <name evidence="2" type="ORF">A2569_01595</name>
</gene>
<keyword evidence="1" id="KW-1133">Transmembrane helix</keyword>
<evidence type="ECO:0000256" key="1">
    <source>
        <dbReference type="SAM" id="Phobius"/>
    </source>
</evidence>
<dbReference type="AlphaFoldDB" id="A0A1G2QHX2"/>
<proteinExistence type="predicted"/>
<accession>A0A1G2QHX2</accession>
<protein>
    <submittedName>
        <fullName evidence="2">Uncharacterized protein</fullName>
    </submittedName>
</protein>
<evidence type="ECO:0000313" key="2">
    <source>
        <dbReference type="EMBL" id="OHA60234.1"/>
    </source>
</evidence>
<reference evidence="2 3" key="1">
    <citation type="journal article" date="2016" name="Nat. Commun.">
        <title>Thousands of microbial genomes shed light on interconnected biogeochemical processes in an aquifer system.</title>
        <authorList>
            <person name="Anantharaman K."/>
            <person name="Brown C.T."/>
            <person name="Hug L.A."/>
            <person name="Sharon I."/>
            <person name="Castelle C.J."/>
            <person name="Probst A.J."/>
            <person name="Thomas B.C."/>
            <person name="Singh A."/>
            <person name="Wilkins M.J."/>
            <person name="Karaoz U."/>
            <person name="Brodie E.L."/>
            <person name="Williams K.H."/>
            <person name="Hubbard S.S."/>
            <person name="Banfield J.F."/>
        </authorList>
    </citation>
    <scope>NUCLEOTIDE SEQUENCE [LARGE SCALE GENOMIC DNA]</scope>
</reference>
<keyword evidence="1" id="KW-0812">Transmembrane</keyword>
<comment type="caution">
    <text evidence="2">The sequence shown here is derived from an EMBL/GenBank/DDBJ whole genome shotgun (WGS) entry which is preliminary data.</text>
</comment>
<sequence length="104" mass="11947">MLRTMRRVYVVWAYRAFTHPLAVKLAVFAYALIHLSVYVSYRSVLQNVPGYSLQKSSLYLRDAFLHTEFFTQALIVLALLTAPLLAYDTVRNLGGQVRRLRGLL</sequence>
<name>A0A1G2QHX2_9BACT</name>
<feature type="transmembrane region" description="Helical" evidence="1">
    <location>
        <begin position="69"/>
        <end position="90"/>
    </location>
</feature>
<evidence type="ECO:0000313" key="3">
    <source>
        <dbReference type="Proteomes" id="UP000177090"/>
    </source>
</evidence>
<keyword evidence="1" id="KW-0472">Membrane</keyword>
<dbReference type="EMBL" id="MHTL01000017">
    <property type="protein sequence ID" value="OHA60234.1"/>
    <property type="molecule type" value="Genomic_DNA"/>
</dbReference>
<feature type="transmembrane region" description="Helical" evidence="1">
    <location>
        <begin position="21"/>
        <end position="41"/>
    </location>
</feature>